<dbReference type="OrthoDB" id="3808618at2"/>
<evidence type="ECO:0000259" key="2">
    <source>
        <dbReference type="Pfam" id="PF03372"/>
    </source>
</evidence>
<evidence type="ECO:0000313" key="3">
    <source>
        <dbReference type="EMBL" id="RXR28624.1"/>
    </source>
</evidence>
<evidence type="ECO:0000313" key="4">
    <source>
        <dbReference type="Proteomes" id="UP000290958"/>
    </source>
</evidence>
<dbReference type="AlphaFoldDB" id="A0A4Q1KJ65"/>
<dbReference type="Gene3D" id="3.60.10.10">
    <property type="entry name" value="Endonuclease/exonuclease/phosphatase"/>
    <property type="match status" value="1"/>
</dbReference>
<dbReference type="RefSeq" id="WP_129404371.1">
    <property type="nucleotide sequence ID" value="NZ_SBKP01000008.1"/>
</dbReference>
<keyword evidence="4" id="KW-1185">Reference proteome</keyword>
<dbReference type="GO" id="GO:0003824">
    <property type="term" value="F:catalytic activity"/>
    <property type="evidence" value="ECO:0007669"/>
    <property type="project" value="InterPro"/>
</dbReference>
<reference evidence="4" key="1">
    <citation type="submission" date="2019-01" db="EMBL/GenBank/DDBJ databases">
        <title>Cytophagaceae bacterium strain CAR-16.</title>
        <authorList>
            <person name="Chen W.-M."/>
        </authorList>
    </citation>
    <scope>NUCLEOTIDE SEQUENCE [LARGE SCALE GENOMIC DNA]</scope>
    <source>
        <strain evidence="4">CHR27</strain>
    </source>
</reference>
<comment type="caution">
    <text evidence="3">The sequence shown here is derived from an EMBL/GenBank/DDBJ whole genome shotgun (WGS) entry which is preliminary data.</text>
</comment>
<dbReference type="Proteomes" id="UP000290958">
    <property type="component" value="Unassembled WGS sequence"/>
</dbReference>
<accession>A0A4Q1KJ65</accession>
<name>A0A4Q1KJ65_9SPHN</name>
<protein>
    <recommendedName>
        <fullName evidence="2">Endonuclease/exonuclease/phosphatase domain-containing protein</fullName>
    </recommendedName>
</protein>
<organism evidence="3 4">
    <name type="scientific">Sphingobium fluviale</name>
    <dbReference type="NCBI Taxonomy" id="2506423"/>
    <lineage>
        <taxon>Bacteria</taxon>
        <taxon>Pseudomonadati</taxon>
        <taxon>Pseudomonadota</taxon>
        <taxon>Alphaproteobacteria</taxon>
        <taxon>Sphingomonadales</taxon>
        <taxon>Sphingomonadaceae</taxon>
        <taxon>Sphingobium</taxon>
    </lineage>
</organism>
<dbReference type="InterPro" id="IPR005135">
    <property type="entry name" value="Endo/exonuclease/phosphatase"/>
</dbReference>
<gene>
    <name evidence="3" type="ORF">EQG66_09640</name>
</gene>
<keyword evidence="1" id="KW-1133">Transmembrane helix</keyword>
<sequence>MKVVLPRRRFAATVLGVQAAAVQGLFLLLAFGPSWPMLMMLSHGSHFLPLLGIGILCILACLHGWRRHWMWLAVSALVWLISCGWLMMHRAPSWPAPAVASAPGAIRIVTFNAWFANHDPEGAAQWILAQQPDAVILLEVGWRSRALLTRLALDMPHVITCRGSRPCSTVVMSRWAPLEMRGLAHGDADNRRALSAAIMRFPRYTLVGIHLSQPWPMASHKRELGWLAKELEIVPRTRLVVAGDFNATGWSMTMRDAPSRLGLKILPARRASWPAPSSGLPFPTLFDIDHALLGEGWTAARMERGPDLGSDHYPFLITLKPSSIP</sequence>
<feature type="transmembrane region" description="Helical" evidence="1">
    <location>
        <begin position="69"/>
        <end position="88"/>
    </location>
</feature>
<dbReference type="EMBL" id="SBKP01000008">
    <property type="protein sequence ID" value="RXR28624.1"/>
    <property type="molecule type" value="Genomic_DNA"/>
</dbReference>
<keyword evidence="1" id="KW-0472">Membrane</keyword>
<dbReference type="Pfam" id="PF03372">
    <property type="entry name" value="Exo_endo_phos"/>
    <property type="match status" value="1"/>
</dbReference>
<proteinExistence type="predicted"/>
<feature type="transmembrane region" description="Helical" evidence="1">
    <location>
        <begin position="44"/>
        <end position="62"/>
    </location>
</feature>
<feature type="domain" description="Endonuclease/exonuclease/phosphatase" evidence="2">
    <location>
        <begin position="109"/>
        <end position="312"/>
    </location>
</feature>
<dbReference type="SUPFAM" id="SSF56219">
    <property type="entry name" value="DNase I-like"/>
    <property type="match status" value="1"/>
</dbReference>
<keyword evidence="1" id="KW-0812">Transmembrane</keyword>
<evidence type="ECO:0000256" key="1">
    <source>
        <dbReference type="SAM" id="Phobius"/>
    </source>
</evidence>
<dbReference type="InterPro" id="IPR036691">
    <property type="entry name" value="Endo/exonu/phosph_ase_sf"/>
</dbReference>
<feature type="transmembrane region" description="Helical" evidence="1">
    <location>
        <begin position="12"/>
        <end position="32"/>
    </location>
</feature>